<sequence length="75" mass="8370">MMAVRLGLEVLARSAEIMLVLGPDITARNIYPGYALAKKISIGHFLQRIEAIMATMWLSKKAVGQEFSVRPIKVR</sequence>
<organism evidence="1 2">
    <name type="scientific">Paenibacillus brasilensis</name>
    <dbReference type="NCBI Taxonomy" id="128574"/>
    <lineage>
        <taxon>Bacteria</taxon>
        <taxon>Bacillati</taxon>
        <taxon>Bacillota</taxon>
        <taxon>Bacilli</taxon>
        <taxon>Bacillales</taxon>
        <taxon>Paenibacillaceae</taxon>
        <taxon>Paenibacillus</taxon>
    </lineage>
</organism>
<gene>
    <name evidence="1" type="ORF">QOZ95_001962</name>
</gene>
<comment type="caution">
    <text evidence="1">The sequence shown here is derived from an EMBL/GenBank/DDBJ whole genome shotgun (WGS) entry which is preliminary data.</text>
</comment>
<dbReference type="EMBL" id="JAUSWA010000009">
    <property type="protein sequence ID" value="MDQ0493800.1"/>
    <property type="molecule type" value="Genomic_DNA"/>
</dbReference>
<dbReference type="Proteomes" id="UP001242811">
    <property type="component" value="Unassembled WGS sequence"/>
</dbReference>
<name>A0ABU0KWN1_9BACL</name>
<protein>
    <submittedName>
        <fullName evidence="1">Uncharacterized protein</fullName>
    </submittedName>
</protein>
<keyword evidence="2" id="KW-1185">Reference proteome</keyword>
<proteinExistence type="predicted"/>
<reference evidence="1 2" key="1">
    <citation type="submission" date="2023-07" db="EMBL/GenBank/DDBJ databases">
        <title>Genomic Encyclopedia of Type Strains, Phase IV (KMG-IV): sequencing the most valuable type-strain genomes for metagenomic binning, comparative biology and taxonomic classification.</title>
        <authorList>
            <person name="Goeker M."/>
        </authorList>
    </citation>
    <scope>NUCLEOTIDE SEQUENCE [LARGE SCALE GENOMIC DNA]</scope>
    <source>
        <strain evidence="1 2">DSM 14914</strain>
    </source>
</reference>
<evidence type="ECO:0000313" key="2">
    <source>
        <dbReference type="Proteomes" id="UP001242811"/>
    </source>
</evidence>
<accession>A0ABU0KWN1</accession>
<evidence type="ECO:0000313" key="1">
    <source>
        <dbReference type="EMBL" id="MDQ0493800.1"/>
    </source>
</evidence>